<evidence type="ECO:0000313" key="3">
    <source>
        <dbReference type="EMBL" id="PNF22911.1"/>
    </source>
</evidence>
<evidence type="ECO:0000313" key="4">
    <source>
        <dbReference type="Proteomes" id="UP000235965"/>
    </source>
</evidence>
<dbReference type="EMBL" id="NEVH01019076">
    <property type="protein sequence ID" value="PNF22911.1"/>
    <property type="molecule type" value="Genomic_DNA"/>
</dbReference>
<feature type="region of interest" description="Disordered" evidence="1">
    <location>
        <begin position="227"/>
        <end position="246"/>
    </location>
</feature>
<dbReference type="PANTHER" id="PTHR21301:SF11">
    <property type="entry name" value="GIY-YIG DOMAIN-CONTAINING PROTEIN"/>
    <property type="match status" value="1"/>
</dbReference>
<dbReference type="STRING" id="105785.A0A2J7Q2U1"/>
<protein>
    <recommendedName>
        <fullName evidence="2">Helix-turn-helix domain-containing protein</fullName>
    </recommendedName>
</protein>
<comment type="caution">
    <text evidence="3">The sequence shown here is derived from an EMBL/GenBank/DDBJ whole genome shotgun (WGS) entry which is preliminary data.</text>
</comment>
<dbReference type="OrthoDB" id="7550760at2759"/>
<dbReference type="PANTHER" id="PTHR21301">
    <property type="entry name" value="REVERSE TRANSCRIPTASE"/>
    <property type="match status" value="1"/>
</dbReference>
<feature type="domain" description="Helix-turn-helix" evidence="2">
    <location>
        <begin position="69"/>
        <end position="124"/>
    </location>
</feature>
<proteinExistence type="predicted"/>
<dbReference type="Pfam" id="PF26215">
    <property type="entry name" value="HTH_animal"/>
    <property type="match status" value="1"/>
</dbReference>
<keyword evidence="4" id="KW-1185">Reference proteome</keyword>
<name>A0A2J7Q2U1_9NEOP</name>
<evidence type="ECO:0000256" key="1">
    <source>
        <dbReference type="SAM" id="MobiDB-lite"/>
    </source>
</evidence>
<dbReference type="AlphaFoldDB" id="A0A2J7Q2U1"/>
<sequence length="246" mass="28003">VENNFVIWSHAPDNLMDLLNHINSIHQCIQFTMETETEGHFPFLDIDIYRRPDGSLGHRVYRKSTHTNLYLNAASHHPSKKQAALSTLVHRARALCDQDSLHAELVLLKDVFKKNGYNNRQIHRVLNRRPNISRPEDKPGSVAFLPYVGSIFNSISRVLSRHNIEAVGLPPNKLSRFLRLVKDSLGLRTPGVYSTHASAARLYWAHPSRTSGQVSCGWTQNRFGTPHSTSEYLHPHHQDPIYGSHL</sequence>
<reference evidence="3 4" key="1">
    <citation type="submission" date="2017-12" db="EMBL/GenBank/DDBJ databases">
        <title>Hemimetabolous genomes reveal molecular basis of termite eusociality.</title>
        <authorList>
            <person name="Harrison M.C."/>
            <person name="Jongepier E."/>
            <person name="Robertson H.M."/>
            <person name="Arning N."/>
            <person name="Bitard-Feildel T."/>
            <person name="Chao H."/>
            <person name="Childers C.P."/>
            <person name="Dinh H."/>
            <person name="Doddapaneni H."/>
            <person name="Dugan S."/>
            <person name="Gowin J."/>
            <person name="Greiner C."/>
            <person name="Han Y."/>
            <person name="Hu H."/>
            <person name="Hughes D.S.T."/>
            <person name="Huylmans A.-K."/>
            <person name="Kemena C."/>
            <person name="Kremer L.P.M."/>
            <person name="Lee S.L."/>
            <person name="Lopez-Ezquerra A."/>
            <person name="Mallet L."/>
            <person name="Monroy-Kuhn J.M."/>
            <person name="Moser A."/>
            <person name="Murali S.C."/>
            <person name="Muzny D.M."/>
            <person name="Otani S."/>
            <person name="Piulachs M.-D."/>
            <person name="Poelchau M."/>
            <person name="Qu J."/>
            <person name="Schaub F."/>
            <person name="Wada-Katsumata A."/>
            <person name="Worley K.C."/>
            <person name="Xie Q."/>
            <person name="Ylla G."/>
            <person name="Poulsen M."/>
            <person name="Gibbs R.A."/>
            <person name="Schal C."/>
            <person name="Richards S."/>
            <person name="Belles X."/>
            <person name="Korb J."/>
            <person name="Bornberg-Bauer E."/>
        </authorList>
    </citation>
    <scope>NUCLEOTIDE SEQUENCE [LARGE SCALE GENOMIC DNA]</scope>
    <source>
        <tissue evidence="3">Whole body</tissue>
    </source>
</reference>
<dbReference type="InParanoid" id="A0A2J7Q2U1"/>
<dbReference type="Proteomes" id="UP000235965">
    <property type="component" value="Unassembled WGS sequence"/>
</dbReference>
<accession>A0A2J7Q2U1</accession>
<dbReference type="InterPro" id="IPR058912">
    <property type="entry name" value="HTH_animal"/>
</dbReference>
<evidence type="ECO:0000259" key="2">
    <source>
        <dbReference type="Pfam" id="PF26215"/>
    </source>
</evidence>
<gene>
    <name evidence="3" type="ORF">B7P43_G13899</name>
</gene>
<feature type="non-terminal residue" evidence="3">
    <location>
        <position position="1"/>
    </location>
</feature>
<organism evidence="3 4">
    <name type="scientific">Cryptotermes secundus</name>
    <dbReference type="NCBI Taxonomy" id="105785"/>
    <lineage>
        <taxon>Eukaryota</taxon>
        <taxon>Metazoa</taxon>
        <taxon>Ecdysozoa</taxon>
        <taxon>Arthropoda</taxon>
        <taxon>Hexapoda</taxon>
        <taxon>Insecta</taxon>
        <taxon>Pterygota</taxon>
        <taxon>Neoptera</taxon>
        <taxon>Polyneoptera</taxon>
        <taxon>Dictyoptera</taxon>
        <taxon>Blattodea</taxon>
        <taxon>Blattoidea</taxon>
        <taxon>Termitoidae</taxon>
        <taxon>Kalotermitidae</taxon>
        <taxon>Cryptotermitinae</taxon>
        <taxon>Cryptotermes</taxon>
    </lineage>
</organism>